<dbReference type="HAMAP" id="MF_00114">
    <property type="entry name" value="DeoC_type1"/>
    <property type="match status" value="1"/>
</dbReference>
<evidence type="ECO:0000256" key="7">
    <source>
        <dbReference type="HAMAP-Rule" id="MF_00114"/>
    </source>
</evidence>
<dbReference type="InterPro" id="IPR028581">
    <property type="entry name" value="DeoC_typeI"/>
</dbReference>
<dbReference type="GO" id="GO:0005737">
    <property type="term" value="C:cytoplasm"/>
    <property type="evidence" value="ECO:0007669"/>
    <property type="project" value="UniProtKB-SubCell"/>
</dbReference>
<evidence type="ECO:0000256" key="3">
    <source>
        <dbReference type="ARBA" id="ARBA00023239"/>
    </source>
</evidence>
<keyword evidence="3 7" id="KW-0456">Lyase</keyword>
<dbReference type="GO" id="GO:0006018">
    <property type="term" value="P:2-deoxyribose 1-phosphate catabolic process"/>
    <property type="evidence" value="ECO:0007669"/>
    <property type="project" value="UniProtKB-UniRule"/>
</dbReference>
<dbReference type="RefSeq" id="WP_071176338.1">
    <property type="nucleotide sequence ID" value="NZ_CP017831.1"/>
</dbReference>
<accession>A0A1D9P227</accession>
<evidence type="ECO:0000256" key="5">
    <source>
        <dbReference type="ARBA" id="ARBA00048791"/>
    </source>
</evidence>
<evidence type="ECO:0000313" key="8">
    <source>
        <dbReference type="EMBL" id="AOZ96667.1"/>
    </source>
</evidence>
<dbReference type="GO" id="GO:0009264">
    <property type="term" value="P:deoxyribonucleotide catabolic process"/>
    <property type="evidence" value="ECO:0007669"/>
    <property type="project" value="UniProtKB-UniRule"/>
</dbReference>
<feature type="active site" description="Proton donor/acceptor" evidence="7">
    <location>
        <position position="182"/>
    </location>
</feature>
<dbReference type="NCBIfam" id="TIGR00126">
    <property type="entry name" value="deoC"/>
    <property type="match status" value="1"/>
</dbReference>
<dbReference type="CDD" id="cd00959">
    <property type="entry name" value="DeoC"/>
    <property type="match status" value="1"/>
</dbReference>
<reference evidence="9" key="1">
    <citation type="submission" date="2016-10" db="EMBL/GenBank/DDBJ databases">
        <title>The complete genome sequence of the rumen bacterium Butyrivibrio hungatei MB2003.</title>
        <authorList>
            <person name="Palevich N."/>
            <person name="Kelly W.J."/>
            <person name="Leahy S.C."/>
            <person name="Altermann E."/>
            <person name="Rakonjac J."/>
            <person name="Attwood G.T."/>
        </authorList>
    </citation>
    <scope>NUCLEOTIDE SEQUENCE [LARGE SCALE GENOMIC DNA]</scope>
    <source>
        <strain evidence="9">MB2003</strain>
    </source>
</reference>
<comment type="function">
    <text evidence="6 7">Catalyzes a reversible aldol reaction between acetaldehyde and D-glyceraldehyde 3-phosphate to generate 2-deoxy-D-ribose 5-phosphate.</text>
</comment>
<dbReference type="FunFam" id="3.20.20.70:FF:000044">
    <property type="entry name" value="Deoxyribose-phosphate aldolase"/>
    <property type="match status" value="1"/>
</dbReference>
<dbReference type="Proteomes" id="UP000179284">
    <property type="component" value="Chromosome I"/>
</dbReference>
<dbReference type="PANTHER" id="PTHR10889">
    <property type="entry name" value="DEOXYRIBOSE-PHOSPHATE ALDOLASE"/>
    <property type="match status" value="1"/>
</dbReference>
<dbReference type="UniPathway" id="UPA00002">
    <property type="reaction ID" value="UER00468"/>
</dbReference>
<dbReference type="SMART" id="SM01133">
    <property type="entry name" value="DeoC"/>
    <property type="match status" value="1"/>
</dbReference>
<evidence type="ECO:0000256" key="6">
    <source>
        <dbReference type="ARBA" id="ARBA00056337"/>
    </source>
</evidence>
<dbReference type="PANTHER" id="PTHR10889:SF1">
    <property type="entry name" value="DEOXYRIBOSE-PHOSPHATE ALDOLASE"/>
    <property type="match status" value="1"/>
</dbReference>
<name>A0A1D9P227_9FIRM</name>
<dbReference type="Pfam" id="PF01791">
    <property type="entry name" value="DeoC"/>
    <property type="match status" value="1"/>
</dbReference>
<evidence type="ECO:0000256" key="4">
    <source>
        <dbReference type="ARBA" id="ARBA00023270"/>
    </source>
</evidence>
<dbReference type="SUPFAM" id="SSF51569">
    <property type="entry name" value="Aldolase"/>
    <property type="match status" value="1"/>
</dbReference>
<protein>
    <recommendedName>
        <fullName evidence="7">Deoxyribose-phosphate aldolase</fullName>
        <shortName evidence="7">DERA</shortName>
        <ecNumber evidence="7">4.1.2.4</ecNumber>
    </recommendedName>
    <alternativeName>
        <fullName evidence="7">2-deoxy-D-ribose 5-phosphate aldolase</fullName>
    </alternativeName>
    <alternativeName>
        <fullName evidence="7">Phosphodeoxyriboaldolase</fullName>
        <shortName evidence="7">Deoxyriboaldolase</shortName>
    </alternativeName>
</protein>
<dbReference type="OrthoDB" id="9778711at2"/>
<dbReference type="InterPro" id="IPR013785">
    <property type="entry name" value="Aldolase_TIM"/>
</dbReference>
<comment type="subcellular location">
    <subcellularLocation>
        <location evidence="7">Cytoplasm</location>
    </subcellularLocation>
</comment>
<keyword evidence="4 7" id="KW-0704">Schiff base</keyword>
<evidence type="ECO:0000256" key="2">
    <source>
        <dbReference type="ARBA" id="ARBA00022490"/>
    </source>
</evidence>
<evidence type="ECO:0000313" key="9">
    <source>
        <dbReference type="Proteomes" id="UP000179284"/>
    </source>
</evidence>
<dbReference type="GO" id="GO:0004139">
    <property type="term" value="F:deoxyribose-phosphate aldolase activity"/>
    <property type="evidence" value="ECO:0007669"/>
    <property type="project" value="UniProtKB-UniRule"/>
</dbReference>
<evidence type="ECO:0000256" key="1">
    <source>
        <dbReference type="ARBA" id="ARBA00010936"/>
    </source>
</evidence>
<dbReference type="Gene3D" id="3.20.20.70">
    <property type="entry name" value="Aldolase class I"/>
    <property type="match status" value="1"/>
</dbReference>
<dbReference type="KEGG" id="bhu:bhn_I1634"/>
<feature type="active site" description="Schiff-base intermediate with acetaldehyde" evidence="7">
    <location>
        <position position="153"/>
    </location>
</feature>
<keyword evidence="2 7" id="KW-0963">Cytoplasm</keyword>
<dbReference type="InterPro" id="IPR011343">
    <property type="entry name" value="DeoC"/>
</dbReference>
<proteinExistence type="inferred from homology"/>
<keyword evidence="9" id="KW-1185">Reference proteome</keyword>
<sequence>MEEKEILKLIDHTLLQADATWEGIVALCDEAVKYGTATVCIPATYLKRVHDKYGDSLKLCTVIGFPLGYNCAVSKVVEAKEAIKDGAEEIDTVVNISDVKNHRYDEVRKELQMIREACGDKLLKVIIETCYLTEEEKIELCKIVTEVKADYIKTSTGFGSAGATLADIELFKKHIGPDVKIKAAGGIRTIEDALAYAEAGCSRIGSSKVAPLIAAKYNL</sequence>
<dbReference type="EMBL" id="CP017831">
    <property type="protein sequence ID" value="AOZ96667.1"/>
    <property type="molecule type" value="Genomic_DNA"/>
</dbReference>
<dbReference type="InterPro" id="IPR002915">
    <property type="entry name" value="DeoC/FbaB/LacD_aldolase"/>
</dbReference>
<dbReference type="AlphaFoldDB" id="A0A1D9P227"/>
<feature type="active site" description="Proton donor/acceptor" evidence="7">
    <location>
        <position position="91"/>
    </location>
</feature>
<gene>
    <name evidence="7" type="primary">deoC</name>
    <name evidence="8" type="ORF">bhn_I1634</name>
</gene>
<comment type="pathway">
    <text evidence="7">Carbohydrate degradation; 2-deoxy-D-ribose 1-phosphate degradation; D-glyceraldehyde 3-phosphate and acetaldehyde from 2-deoxy-alpha-D-ribose 1-phosphate: step 2/2.</text>
</comment>
<comment type="similarity">
    <text evidence="1 7">Belongs to the DeoC/FbaB aldolase family. DeoC type 1 subfamily.</text>
</comment>
<comment type="catalytic activity">
    <reaction evidence="5 7">
        <text>2-deoxy-D-ribose 5-phosphate = D-glyceraldehyde 3-phosphate + acetaldehyde</text>
        <dbReference type="Rhea" id="RHEA:12821"/>
        <dbReference type="ChEBI" id="CHEBI:15343"/>
        <dbReference type="ChEBI" id="CHEBI:59776"/>
        <dbReference type="ChEBI" id="CHEBI:62877"/>
        <dbReference type="EC" id="4.1.2.4"/>
    </reaction>
</comment>
<organism evidence="8 9">
    <name type="scientific">Butyrivibrio hungatei</name>
    <dbReference type="NCBI Taxonomy" id="185008"/>
    <lineage>
        <taxon>Bacteria</taxon>
        <taxon>Bacillati</taxon>
        <taxon>Bacillota</taxon>
        <taxon>Clostridia</taxon>
        <taxon>Lachnospirales</taxon>
        <taxon>Lachnospiraceae</taxon>
        <taxon>Butyrivibrio</taxon>
    </lineage>
</organism>
<dbReference type="PIRSF" id="PIRSF001357">
    <property type="entry name" value="DeoC"/>
    <property type="match status" value="1"/>
</dbReference>
<dbReference type="GO" id="GO:0016052">
    <property type="term" value="P:carbohydrate catabolic process"/>
    <property type="evidence" value="ECO:0007669"/>
    <property type="project" value="TreeGrafter"/>
</dbReference>
<dbReference type="EC" id="4.1.2.4" evidence="7"/>